<comment type="caution">
    <text evidence="2">The sequence shown here is derived from an EMBL/GenBank/DDBJ whole genome shotgun (WGS) entry which is preliminary data.</text>
</comment>
<name>A0A4R7RWA2_9BACT</name>
<feature type="compositionally biased region" description="Polar residues" evidence="1">
    <location>
        <begin position="588"/>
        <end position="606"/>
    </location>
</feature>
<dbReference type="InterPro" id="IPR043148">
    <property type="entry name" value="TagF_C"/>
</dbReference>
<evidence type="ECO:0000313" key="3">
    <source>
        <dbReference type="Proteomes" id="UP000295662"/>
    </source>
</evidence>
<gene>
    <name evidence="2" type="ORF">EI77_02874</name>
</gene>
<organism evidence="2 3">
    <name type="scientific">Prosthecobacter fusiformis</name>
    <dbReference type="NCBI Taxonomy" id="48464"/>
    <lineage>
        <taxon>Bacteria</taxon>
        <taxon>Pseudomonadati</taxon>
        <taxon>Verrucomicrobiota</taxon>
        <taxon>Verrucomicrobiia</taxon>
        <taxon>Verrucomicrobiales</taxon>
        <taxon>Verrucomicrobiaceae</taxon>
        <taxon>Prosthecobacter</taxon>
    </lineage>
</organism>
<accession>A0A4R7RWA2</accession>
<dbReference type="Proteomes" id="UP000295662">
    <property type="component" value="Unassembled WGS sequence"/>
</dbReference>
<sequence>MKRTLFIYGSLAPSACRKYFAASKQEEEEIHVLEVETLLPKDQRPKTASWVNGTELMKKEDLLQTDIRSSHLLEYYLSELPEDQTVPLNRRFRSACLGMICRKWINPYLVNLEMASRFMPERSYDHIVVAAGAGISFRAWTQVAAQYGLNVEFFDQEKRFLSIKRRMQRLINRWLKKPATLASATPESLISRPVEILCTSGRVARMLRSQPQAAELDWAYISVAALGRIKGPELERMKAAYAGWWQKCKTHLGKTLQQDAGNPKSILLDLGEQQSRDIYPAFALKYLRAKQLLEKARPQLLLCDTQEDTDERIWCLAAGELGINVAAYTYDHIPETRFSFTPDWLLCDSGRSNHIAGRLGHHPDKVVLVASHRSPRARTDEQAPQKNNVILYADTFYAGIYSTVEPQRSYSHYLLLVETARSMPNHQFYIKFHPLRDRKKKAQCFIGMDEDELYVRTQFIHSLNPPSNLSIIPPEESMQEHLLRAQVMLNANSTAAMEAFVLGVPVIFLHEPNIDRGFPLIYEYQACLLATDVDSVVSMLHRLENDAQFCTDQIHHQHQYADVFYWPTGRQSLVSGIGSVLVKSQKKNSPVQSNATEMTRQPNSNVAPLGALEQP</sequence>
<evidence type="ECO:0000256" key="1">
    <source>
        <dbReference type="SAM" id="MobiDB-lite"/>
    </source>
</evidence>
<protein>
    <submittedName>
        <fullName evidence="2">Uncharacterized protein</fullName>
    </submittedName>
</protein>
<reference evidence="2 3" key="1">
    <citation type="submission" date="2019-03" db="EMBL/GenBank/DDBJ databases">
        <title>Genomic Encyclopedia of Archaeal and Bacterial Type Strains, Phase II (KMG-II): from individual species to whole genera.</title>
        <authorList>
            <person name="Goeker M."/>
        </authorList>
    </citation>
    <scope>NUCLEOTIDE SEQUENCE [LARGE SCALE GENOMIC DNA]</scope>
    <source>
        <strain evidence="2 3">ATCC 25309</strain>
    </source>
</reference>
<keyword evidence="3" id="KW-1185">Reference proteome</keyword>
<dbReference type="SUPFAM" id="SSF53756">
    <property type="entry name" value="UDP-Glycosyltransferase/glycogen phosphorylase"/>
    <property type="match status" value="1"/>
</dbReference>
<proteinExistence type="predicted"/>
<dbReference type="EMBL" id="SOCA01000005">
    <property type="protein sequence ID" value="TDU69226.1"/>
    <property type="molecule type" value="Genomic_DNA"/>
</dbReference>
<evidence type="ECO:0000313" key="2">
    <source>
        <dbReference type="EMBL" id="TDU69226.1"/>
    </source>
</evidence>
<feature type="region of interest" description="Disordered" evidence="1">
    <location>
        <begin position="588"/>
        <end position="615"/>
    </location>
</feature>
<dbReference type="AlphaFoldDB" id="A0A4R7RWA2"/>
<dbReference type="Gene3D" id="3.40.50.12580">
    <property type="match status" value="1"/>
</dbReference>